<keyword evidence="8 9" id="KW-0539">Nucleus</keyword>
<dbReference type="Gene3D" id="3.40.50.150">
    <property type="entry name" value="Vaccinia Virus protein VP39"/>
    <property type="match status" value="1"/>
</dbReference>
<keyword evidence="7 9" id="KW-0694">RNA-binding</keyword>
<evidence type="ECO:0000256" key="8">
    <source>
        <dbReference type="ARBA" id="ARBA00023242"/>
    </source>
</evidence>
<keyword evidence="2 9" id="KW-0820">tRNA-binding</keyword>
<evidence type="ECO:0000256" key="6">
    <source>
        <dbReference type="ARBA" id="ARBA00022694"/>
    </source>
</evidence>
<dbReference type="Proteomes" id="UP000799302">
    <property type="component" value="Unassembled WGS sequence"/>
</dbReference>
<comment type="subcellular location">
    <subcellularLocation>
        <location evidence="9">Nucleus</location>
    </subcellularLocation>
</comment>
<feature type="binding site" evidence="9">
    <location>
        <position position="80"/>
    </location>
    <ligand>
        <name>S-adenosyl-L-methionine</name>
        <dbReference type="ChEBI" id="CHEBI:59789"/>
    </ligand>
</feature>
<organism evidence="10 11">
    <name type="scientific">Microthyrium microscopicum</name>
    <dbReference type="NCBI Taxonomy" id="703497"/>
    <lineage>
        <taxon>Eukaryota</taxon>
        <taxon>Fungi</taxon>
        <taxon>Dikarya</taxon>
        <taxon>Ascomycota</taxon>
        <taxon>Pezizomycotina</taxon>
        <taxon>Dothideomycetes</taxon>
        <taxon>Dothideomycetes incertae sedis</taxon>
        <taxon>Microthyriales</taxon>
        <taxon>Microthyriaceae</taxon>
        <taxon>Microthyrium</taxon>
    </lineage>
</organism>
<dbReference type="GO" id="GO:0008176">
    <property type="term" value="F:tRNA (guanine(46)-N7)-methyltransferase activity"/>
    <property type="evidence" value="ECO:0007669"/>
    <property type="project" value="UniProtKB-UniRule"/>
</dbReference>
<comment type="pathway">
    <text evidence="9">tRNA modification; N(7)-methylguanine-tRNA biosynthesis.</text>
</comment>
<feature type="binding site" evidence="9">
    <location>
        <begin position="171"/>
        <end position="172"/>
    </location>
    <ligand>
        <name>S-adenosyl-L-methionine</name>
        <dbReference type="ChEBI" id="CHEBI:59789"/>
    </ligand>
</feature>
<reference evidence="10" key="1">
    <citation type="journal article" date="2020" name="Stud. Mycol.">
        <title>101 Dothideomycetes genomes: a test case for predicting lifestyles and emergence of pathogens.</title>
        <authorList>
            <person name="Haridas S."/>
            <person name="Albert R."/>
            <person name="Binder M."/>
            <person name="Bloem J."/>
            <person name="Labutti K."/>
            <person name="Salamov A."/>
            <person name="Andreopoulos B."/>
            <person name="Baker S."/>
            <person name="Barry K."/>
            <person name="Bills G."/>
            <person name="Bluhm B."/>
            <person name="Cannon C."/>
            <person name="Castanera R."/>
            <person name="Culley D."/>
            <person name="Daum C."/>
            <person name="Ezra D."/>
            <person name="Gonzalez J."/>
            <person name="Henrissat B."/>
            <person name="Kuo A."/>
            <person name="Liang C."/>
            <person name="Lipzen A."/>
            <person name="Lutzoni F."/>
            <person name="Magnuson J."/>
            <person name="Mondo S."/>
            <person name="Nolan M."/>
            <person name="Ohm R."/>
            <person name="Pangilinan J."/>
            <person name="Park H.-J."/>
            <person name="Ramirez L."/>
            <person name="Alfaro M."/>
            <person name="Sun H."/>
            <person name="Tritt A."/>
            <person name="Yoshinaga Y."/>
            <person name="Zwiers L.-H."/>
            <person name="Turgeon B."/>
            <person name="Goodwin S."/>
            <person name="Spatafora J."/>
            <person name="Crous P."/>
            <person name="Grigoriev I."/>
        </authorList>
    </citation>
    <scope>NUCLEOTIDE SEQUENCE</scope>
    <source>
        <strain evidence="10">CBS 115976</strain>
    </source>
</reference>
<dbReference type="AlphaFoldDB" id="A0A6A6U9S5"/>
<sequence length="317" mass="35405">MGKNKKNKQTREEYRASLAAANDGADAALPRKRFYRQRAHANPFTDHALTYPKSPSSMDWSELFPVISDTHKKVEIVDIGCGFGGLLFALAPKLPETLILGMELRITVTDFVRDKITAMRSQSTANITDATTATSIITDQSTTTPSNAAGTSTPSATAPGNYQNIAVLRANSMKFMPNFFARGQLRALFFCFPDPHFKARKHKMRIISAGLVAEYAYVLRPGGVAYTITDVCDLHEWMVEHFKGCALFETLLVRRVKRGEGGVIEDVVEEEGDMGEEEKMCVELMMEETEEGKKVTRNSGTKYVACFRRKEDPEWPE</sequence>
<dbReference type="UniPathway" id="UPA00989"/>
<dbReference type="InterPro" id="IPR003358">
    <property type="entry name" value="tRNA_(Gua-N-7)_MeTrfase_Trmb"/>
</dbReference>
<dbReference type="PANTHER" id="PTHR23417">
    <property type="entry name" value="3-DEOXY-D-MANNO-OCTULOSONIC-ACID TRANSFERASE/TRNA GUANINE-N 7 - -METHYLTRANSFERASE"/>
    <property type="match status" value="1"/>
</dbReference>
<protein>
    <recommendedName>
        <fullName evidence="9">tRNA (guanine-N(7)-)-methyltransferase</fullName>
        <ecNumber evidence="9">2.1.1.33</ecNumber>
    </recommendedName>
    <alternativeName>
        <fullName evidence="9">Transfer RNA methyltransferase 8</fullName>
    </alternativeName>
    <alternativeName>
        <fullName evidence="9">tRNA (guanine(46)-N(7))-methyltransferase</fullName>
    </alternativeName>
    <alternativeName>
        <fullName evidence="9">tRNA(m7G46)-methyltransferase</fullName>
    </alternativeName>
</protein>
<keyword evidence="4 9" id="KW-0808">Transferase</keyword>
<dbReference type="Pfam" id="PF02390">
    <property type="entry name" value="Methyltransf_4"/>
    <property type="match status" value="1"/>
</dbReference>
<dbReference type="SUPFAM" id="SSF53335">
    <property type="entry name" value="S-adenosyl-L-methionine-dependent methyltransferases"/>
    <property type="match status" value="1"/>
</dbReference>
<dbReference type="GO" id="GO:0000049">
    <property type="term" value="F:tRNA binding"/>
    <property type="evidence" value="ECO:0007669"/>
    <property type="project" value="UniProtKB-UniRule"/>
</dbReference>
<feature type="binding site" evidence="9">
    <location>
        <begin position="289"/>
        <end position="291"/>
    </location>
    <ligand>
        <name>S-adenosyl-L-methionine</name>
        <dbReference type="ChEBI" id="CHEBI:59789"/>
    </ligand>
</feature>
<dbReference type="PROSITE" id="PS51625">
    <property type="entry name" value="SAM_MT_TRMB"/>
    <property type="match status" value="1"/>
</dbReference>
<feature type="binding site" evidence="9">
    <location>
        <position position="191"/>
    </location>
    <ligand>
        <name>S-adenosyl-L-methionine</name>
        <dbReference type="ChEBI" id="CHEBI:59789"/>
    </ligand>
</feature>
<dbReference type="HAMAP" id="MF_03055">
    <property type="entry name" value="tRNA_methyltr_TrmB_euk"/>
    <property type="match status" value="1"/>
</dbReference>
<evidence type="ECO:0000256" key="3">
    <source>
        <dbReference type="ARBA" id="ARBA00022603"/>
    </source>
</evidence>
<dbReference type="InterPro" id="IPR029063">
    <property type="entry name" value="SAM-dependent_MTases_sf"/>
</dbReference>
<evidence type="ECO:0000256" key="4">
    <source>
        <dbReference type="ARBA" id="ARBA00022679"/>
    </source>
</evidence>
<dbReference type="GO" id="GO:0043527">
    <property type="term" value="C:tRNA methyltransferase complex"/>
    <property type="evidence" value="ECO:0007669"/>
    <property type="project" value="TreeGrafter"/>
</dbReference>
<evidence type="ECO:0000313" key="10">
    <source>
        <dbReference type="EMBL" id="KAF2667644.1"/>
    </source>
</evidence>
<dbReference type="OrthoDB" id="47276at2759"/>
<feature type="binding site" evidence="9">
    <location>
        <begin position="103"/>
        <end position="104"/>
    </location>
    <ligand>
        <name>S-adenosyl-L-methionine</name>
        <dbReference type="ChEBI" id="CHEBI:59789"/>
    </ligand>
</feature>
<keyword evidence="11" id="KW-1185">Reference proteome</keyword>
<feature type="active site" evidence="9">
    <location>
        <position position="194"/>
    </location>
</feature>
<evidence type="ECO:0000256" key="7">
    <source>
        <dbReference type="ARBA" id="ARBA00022884"/>
    </source>
</evidence>
<proteinExistence type="inferred from homology"/>
<evidence type="ECO:0000256" key="1">
    <source>
        <dbReference type="ARBA" id="ARBA00000142"/>
    </source>
</evidence>
<evidence type="ECO:0000256" key="9">
    <source>
        <dbReference type="HAMAP-Rule" id="MF_03055"/>
    </source>
</evidence>
<keyword evidence="6 9" id="KW-0819">tRNA processing</keyword>
<keyword evidence="3 9" id="KW-0489">Methyltransferase</keyword>
<evidence type="ECO:0000256" key="2">
    <source>
        <dbReference type="ARBA" id="ARBA00022555"/>
    </source>
</evidence>
<dbReference type="EC" id="2.1.1.33" evidence="9"/>
<name>A0A6A6U9S5_9PEZI</name>
<evidence type="ECO:0000256" key="5">
    <source>
        <dbReference type="ARBA" id="ARBA00022691"/>
    </source>
</evidence>
<comment type="similarity">
    <text evidence="9">Belongs to the class I-like SAM-binding methyltransferase superfamily. TrmB family.</text>
</comment>
<dbReference type="EMBL" id="MU004237">
    <property type="protein sequence ID" value="KAF2667644.1"/>
    <property type="molecule type" value="Genomic_DNA"/>
</dbReference>
<evidence type="ECO:0000313" key="11">
    <source>
        <dbReference type="Proteomes" id="UP000799302"/>
    </source>
</evidence>
<keyword evidence="5 9" id="KW-0949">S-adenosyl-L-methionine</keyword>
<dbReference type="PANTHER" id="PTHR23417:SF16">
    <property type="entry name" value="TRNA (GUANINE-N(7)-)-METHYLTRANSFERASE"/>
    <property type="match status" value="1"/>
</dbReference>
<gene>
    <name evidence="9" type="primary">TRM8</name>
    <name evidence="10" type="ORF">BT63DRAFT_433525</name>
</gene>
<comment type="subunit">
    <text evidence="9">Forms a complex with TRM82.</text>
</comment>
<comment type="catalytic activity">
    <reaction evidence="1 9">
        <text>guanosine(46) in tRNA + S-adenosyl-L-methionine = N(7)-methylguanosine(46) in tRNA + S-adenosyl-L-homocysteine</text>
        <dbReference type="Rhea" id="RHEA:42708"/>
        <dbReference type="Rhea" id="RHEA-COMP:10188"/>
        <dbReference type="Rhea" id="RHEA-COMP:10189"/>
        <dbReference type="ChEBI" id="CHEBI:57856"/>
        <dbReference type="ChEBI" id="CHEBI:59789"/>
        <dbReference type="ChEBI" id="CHEBI:74269"/>
        <dbReference type="ChEBI" id="CHEBI:74480"/>
        <dbReference type="EC" id="2.1.1.33"/>
    </reaction>
</comment>
<comment type="function">
    <text evidence="9">Catalyzes the formation of N(7)-methylguanine at position 46 (m7G46) in tRNA.</text>
</comment>
<accession>A0A6A6U9S5</accession>
<dbReference type="GO" id="GO:0005634">
    <property type="term" value="C:nucleus"/>
    <property type="evidence" value="ECO:0007669"/>
    <property type="project" value="UniProtKB-SubCell"/>
</dbReference>
<dbReference type="InterPro" id="IPR025763">
    <property type="entry name" value="Trm8_euk"/>
</dbReference>